<proteinExistence type="predicted"/>
<evidence type="ECO:0000313" key="1">
    <source>
        <dbReference type="EMBL" id="KAF0032507.1"/>
    </source>
</evidence>
<accession>A0A6A4SH19</accession>
<dbReference type="Proteomes" id="UP000438429">
    <property type="component" value="Unassembled WGS sequence"/>
</dbReference>
<reference evidence="1 2" key="1">
    <citation type="submission" date="2019-06" db="EMBL/GenBank/DDBJ databases">
        <title>Draft genomes of female and male turbot (Scophthalmus maximus).</title>
        <authorList>
            <person name="Xu H."/>
            <person name="Xu X.-W."/>
            <person name="Shao C."/>
            <person name="Chen S."/>
        </authorList>
    </citation>
    <scope>NUCLEOTIDE SEQUENCE [LARGE SCALE GENOMIC DNA]</scope>
    <source>
        <strain evidence="1">Ysfricsl-2016a</strain>
        <tissue evidence="1">Blood</tissue>
    </source>
</reference>
<organism evidence="1 2">
    <name type="scientific">Scophthalmus maximus</name>
    <name type="common">Turbot</name>
    <name type="synonym">Psetta maxima</name>
    <dbReference type="NCBI Taxonomy" id="52904"/>
    <lineage>
        <taxon>Eukaryota</taxon>
        <taxon>Metazoa</taxon>
        <taxon>Chordata</taxon>
        <taxon>Craniata</taxon>
        <taxon>Vertebrata</taxon>
        <taxon>Euteleostomi</taxon>
        <taxon>Actinopterygii</taxon>
        <taxon>Neopterygii</taxon>
        <taxon>Teleostei</taxon>
        <taxon>Neoteleostei</taxon>
        <taxon>Acanthomorphata</taxon>
        <taxon>Carangaria</taxon>
        <taxon>Pleuronectiformes</taxon>
        <taxon>Pleuronectoidei</taxon>
        <taxon>Scophthalmidae</taxon>
        <taxon>Scophthalmus</taxon>
    </lineage>
</organism>
<protein>
    <submittedName>
        <fullName evidence="1">Uncharacterized protein</fullName>
    </submittedName>
</protein>
<comment type="caution">
    <text evidence="1">The sequence shown here is derived from an EMBL/GenBank/DDBJ whole genome shotgun (WGS) entry which is preliminary data.</text>
</comment>
<dbReference type="AlphaFoldDB" id="A0A6A4SH19"/>
<evidence type="ECO:0000313" key="2">
    <source>
        <dbReference type="Proteomes" id="UP000438429"/>
    </source>
</evidence>
<sequence>MMAVPWKEHSALDQLSVSLLPPQQQLSPVVGHRGRSRWHLCPSLDTMRDKKEAHCAAGGERQLFPQQLSRLCQMCRLTAEGNSFNHLPLTSQSDVRHSKTSQKNWRASESYSRLLERFDSLVIANGKPSRSQTVCDTVRLSADPRLSHATIRCVMTSLSNIQNKRN</sequence>
<dbReference type="EMBL" id="VEVO01000013">
    <property type="protein sequence ID" value="KAF0032507.1"/>
    <property type="molecule type" value="Genomic_DNA"/>
</dbReference>
<name>A0A6A4SH19_SCOMX</name>
<gene>
    <name evidence="1" type="ORF">F2P81_014797</name>
</gene>